<dbReference type="PANTHER" id="PTHR35894:SF1">
    <property type="entry name" value="PHOSPHORIBULOKINASE _ URIDINE KINASE FAMILY"/>
    <property type="match status" value="1"/>
</dbReference>
<reference evidence="3 4" key="1">
    <citation type="submission" date="2020-04" db="EMBL/GenBank/DDBJ databases">
        <title>Metagenomic profiling of ammonia- and methane-oxidizing microorganisms in a Dutch drinking water treatment plant.</title>
        <authorList>
            <person name="Poghosyan L."/>
            <person name="Leucker S."/>
        </authorList>
    </citation>
    <scope>NUCLEOTIDE SEQUENCE [LARGE SCALE GENOMIC DNA]</scope>
    <source>
        <strain evidence="3">S-RSF-IL-03</strain>
    </source>
</reference>
<dbReference type="Proteomes" id="UP000580839">
    <property type="component" value="Unassembled WGS sequence"/>
</dbReference>
<evidence type="ECO:0000313" key="3">
    <source>
        <dbReference type="EMBL" id="NOT34183.1"/>
    </source>
</evidence>
<accession>A0A849SKG9</accession>
<evidence type="ECO:0000256" key="1">
    <source>
        <dbReference type="SAM" id="MobiDB-lite"/>
    </source>
</evidence>
<dbReference type="SUPFAM" id="SSF52540">
    <property type="entry name" value="P-loop containing nucleoside triphosphate hydrolases"/>
    <property type="match status" value="1"/>
</dbReference>
<feature type="region of interest" description="Disordered" evidence="1">
    <location>
        <begin position="416"/>
        <end position="464"/>
    </location>
</feature>
<organism evidence="3 4">
    <name type="scientific">Eiseniibacteriota bacterium</name>
    <dbReference type="NCBI Taxonomy" id="2212470"/>
    <lineage>
        <taxon>Bacteria</taxon>
        <taxon>Candidatus Eiseniibacteriota</taxon>
    </lineage>
</organism>
<dbReference type="CDD" id="cd00009">
    <property type="entry name" value="AAA"/>
    <property type="match status" value="1"/>
</dbReference>
<dbReference type="AlphaFoldDB" id="A0A849SKG9"/>
<proteinExistence type="predicted"/>
<feature type="non-terminal residue" evidence="3">
    <location>
        <position position="464"/>
    </location>
</feature>
<dbReference type="Pfam" id="PF13401">
    <property type="entry name" value="AAA_22"/>
    <property type="match status" value="1"/>
</dbReference>
<protein>
    <submittedName>
        <fullName evidence="3">AAA family ATPase</fullName>
    </submittedName>
</protein>
<dbReference type="InterPro" id="IPR052026">
    <property type="entry name" value="ExeA_AAA_ATPase_DNA-bind"/>
</dbReference>
<dbReference type="SMART" id="SM00382">
    <property type="entry name" value="AAA"/>
    <property type="match status" value="1"/>
</dbReference>
<dbReference type="InterPro" id="IPR027417">
    <property type="entry name" value="P-loop_NTPase"/>
</dbReference>
<gene>
    <name evidence="3" type="ORF">HOP12_08455</name>
</gene>
<evidence type="ECO:0000259" key="2">
    <source>
        <dbReference type="SMART" id="SM00382"/>
    </source>
</evidence>
<sequence length="464" mass="51404">MFETALGLRENPFVAGHQPRFVYPSREHQEALAHLRFGIENREPFVLITGEVGTGKTTAIYDALNGWGARTVVALITNSSLTRAELIEEIALRFGLALPPGTSKPQALVQLERHLREVRTRGELAILLLDEAQNLDRELLEEIRLLSNLEEQGAKLLQIFLVGQPELEEKLTRPELRQLKQRIVVHYRLKPMGADETEHYIRHRVAVAGGNSYELFPVETCRAIFALTHGIPREINTVSGQAMLNAYVDDSRVVRPDHVHSVARENEFRSVIDVHGLRGGGGEASPSPYSRAQDAHQPSPPVANANVPDALSPRVEPETIIPAAEPPRRPMDAPATEWRSAPRAEPQPEFTREWPNEPAAEPRRDPAPLAASSPAEDADIAMPAWLEDAIARRRAEGPAAEPEAIEEPVLLAAAAPARMPRIVPHPSGEAGRARDDDSLPPRLREKLDRGENETPRERSALPWV</sequence>
<feature type="compositionally biased region" description="Basic and acidic residues" evidence="1">
    <location>
        <begin position="350"/>
        <end position="366"/>
    </location>
</feature>
<feature type="domain" description="AAA+ ATPase" evidence="2">
    <location>
        <begin position="42"/>
        <end position="258"/>
    </location>
</feature>
<comment type="caution">
    <text evidence="3">The sequence shown here is derived from an EMBL/GenBank/DDBJ whole genome shotgun (WGS) entry which is preliminary data.</text>
</comment>
<dbReference type="GO" id="GO:0016887">
    <property type="term" value="F:ATP hydrolysis activity"/>
    <property type="evidence" value="ECO:0007669"/>
    <property type="project" value="InterPro"/>
</dbReference>
<dbReference type="EMBL" id="JABFRW010000098">
    <property type="protein sequence ID" value="NOT34183.1"/>
    <property type="molecule type" value="Genomic_DNA"/>
</dbReference>
<dbReference type="PANTHER" id="PTHR35894">
    <property type="entry name" value="GENERAL SECRETION PATHWAY PROTEIN A-RELATED"/>
    <property type="match status" value="1"/>
</dbReference>
<dbReference type="Gene3D" id="3.40.50.300">
    <property type="entry name" value="P-loop containing nucleotide triphosphate hydrolases"/>
    <property type="match status" value="1"/>
</dbReference>
<evidence type="ECO:0000313" key="4">
    <source>
        <dbReference type="Proteomes" id="UP000580839"/>
    </source>
</evidence>
<dbReference type="InterPro" id="IPR049945">
    <property type="entry name" value="AAA_22"/>
</dbReference>
<feature type="compositionally biased region" description="Basic and acidic residues" evidence="1">
    <location>
        <begin position="431"/>
        <end position="464"/>
    </location>
</feature>
<feature type="region of interest" description="Disordered" evidence="1">
    <location>
        <begin position="274"/>
        <end position="379"/>
    </location>
</feature>
<dbReference type="InterPro" id="IPR003593">
    <property type="entry name" value="AAA+_ATPase"/>
</dbReference>
<name>A0A849SKG9_UNCEI</name>